<evidence type="ECO:0000313" key="2">
    <source>
        <dbReference type="Proteomes" id="UP001234202"/>
    </source>
</evidence>
<dbReference type="Proteomes" id="UP001234202">
    <property type="component" value="Unassembled WGS sequence"/>
</dbReference>
<name>A0ACC2X4P5_9TREE</name>
<reference evidence="1" key="1">
    <citation type="submission" date="2023-04" db="EMBL/GenBank/DDBJ databases">
        <title>Draft Genome sequencing of Naganishia species isolated from polar environments using Oxford Nanopore Technology.</title>
        <authorList>
            <person name="Leo P."/>
            <person name="Venkateswaran K."/>
        </authorList>
    </citation>
    <scope>NUCLEOTIDE SEQUENCE</scope>
    <source>
        <strain evidence="1">DBVPG 5303</strain>
    </source>
</reference>
<sequence length="516" mass="58665">LGITNAIQGTSSSVTFQIGNRVYTSSKGFPFQELPEEIREEIILIALEGSKDHEKLDINIYSVWLKPRLIQQALLVPRPFALQPTAIPLKNTLSDPSDPHYRSIRGEWRVVNGYPVSAWLWCGVAKEWRDVLRRKRLWRDTVVDSGRSYHRFLKFLDEGTIDDVLPGIRSLQLDQGFSDPSDLYRIILQPKLTNLRELAIVPSWPFSSNITTPPARFFKFGLQLLPAPPARPLRLNPGEDDDDGRRVAVSSDTDDEDENGDTEKPGLKRKRLRKLTLGLPLDLATNAVSRQHLRLLRPKRLEITLLLHPHRDLFTELADLLEGNTEELCIRFLASDQTHELCNPREIVSDQLDRLGKVDIHLPALTAAMNRPYQGQQDRHTSFADHVVNLIALDEERRKRYTIWVERPVMPDGPMGPMGGLGAGWLKPKERVVWERQVDVADATERRDVLFVDDAYGGEEMEPGPSSTKQAKQPATRHMDRETQAAGGSVPEHWERETHLKLLGGLVSLRLESKKH</sequence>
<organism evidence="1 2">
    <name type="scientific">Naganishia onofrii</name>
    <dbReference type="NCBI Taxonomy" id="1851511"/>
    <lineage>
        <taxon>Eukaryota</taxon>
        <taxon>Fungi</taxon>
        <taxon>Dikarya</taxon>
        <taxon>Basidiomycota</taxon>
        <taxon>Agaricomycotina</taxon>
        <taxon>Tremellomycetes</taxon>
        <taxon>Filobasidiales</taxon>
        <taxon>Filobasidiaceae</taxon>
        <taxon>Naganishia</taxon>
    </lineage>
</organism>
<protein>
    <submittedName>
        <fullName evidence="1">Uncharacterized protein</fullName>
    </submittedName>
</protein>
<evidence type="ECO:0000313" key="1">
    <source>
        <dbReference type="EMBL" id="KAJ9117722.1"/>
    </source>
</evidence>
<proteinExistence type="predicted"/>
<comment type="caution">
    <text evidence="1">The sequence shown here is derived from an EMBL/GenBank/DDBJ whole genome shotgun (WGS) entry which is preliminary data.</text>
</comment>
<dbReference type="EMBL" id="JASBWV010000031">
    <property type="protein sequence ID" value="KAJ9117722.1"/>
    <property type="molecule type" value="Genomic_DNA"/>
</dbReference>
<gene>
    <name evidence="1" type="ORF">QFC24_006436</name>
</gene>
<feature type="non-terminal residue" evidence="1">
    <location>
        <position position="1"/>
    </location>
</feature>
<accession>A0ACC2X4P5</accession>
<keyword evidence="2" id="KW-1185">Reference proteome</keyword>